<dbReference type="GO" id="GO:0016020">
    <property type="term" value="C:membrane"/>
    <property type="evidence" value="ECO:0007669"/>
    <property type="project" value="TreeGrafter"/>
</dbReference>
<organism evidence="3 4">
    <name type="scientific">Streptomyces paromomycinus</name>
    <name type="common">Streptomyces rimosus subsp. paromomycinus</name>
    <dbReference type="NCBI Taxonomy" id="92743"/>
    <lineage>
        <taxon>Bacteria</taxon>
        <taxon>Bacillati</taxon>
        <taxon>Actinomycetota</taxon>
        <taxon>Actinomycetes</taxon>
        <taxon>Kitasatosporales</taxon>
        <taxon>Streptomycetaceae</taxon>
        <taxon>Streptomyces</taxon>
    </lineage>
</organism>
<proteinExistence type="predicted"/>
<dbReference type="PRINTS" id="PR00412">
    <property type="entry name" value="EPOXHYDRLASE"/>
</dbReference>
<evidence type="ECO:0000256" key="1">
    <source>
        <dbReference type="ARBA" id="ARBA00022801"/>
    </source>
</evidence>
<dbReference type="Gene3D" id="3.40.50.1820">
    <property type="entry name" value="alpha/beta hydrolase"/>
    <property type="match status" value="1"/>
</dbReference>
<dbReference type="InterPro" id="IPR029058">
    <property type="entry name" value="AB_hydrolase_fold"/>
</dbReference>
<evidence type="ECO:0000313" key="3">
    <source>
        <dbReference type="EMBL" id="GCD46450.1"/>
    </source>
</evidence>
<protein>
    <submittedName>
        <fullName evidence="3">Alpha/beta hydrolase</fullName>
    </submittedName>
</protein>
<dbReference type="InterPro" id="IPR000639">
    <property type="entry name" value="Epox_hydrolase-like"/>
</dbReference>
<dbReference type="GO" id="GO:0016787">
    <property type="term" value="F:hydrolase activity"/>
    <property type="evidence" value="ECO:0007669"/>
    <property type="project" value="UniProtKB-KW"/>
</dbReference>
<dbReference type="Pfam" id="PF12697">
    <property type="entry name" value="Abhydrolase_6"/>
    <property type="match status" value="1"/>
</dbReference>
<dbReference type="SUPFAM" id="SSF53474">
    <property type="entry name" value="alpha/beta-Hydrolases"/>
    <property type="match status" value="1"/>
</dbReference>
<dbReference type="PANTHER" id="PTHR43798">
    <property type="entry name" value="MONOACYLGLYCEROL LIPASE"/>
    <property type="match status" value="1"/>
</dbReference>
<evidence type="ECO:0000313" key="4">
    <source>
        <dbReference type="Proteomes" id="UP000286746"/>
    </source>
</evidence>
<keyword evidence="4" id="KW-1185">Reference proteome</keyword>
<dbReference type="InterPro" id="IPR000073">
    <property type="entry name" value="AB_hydrolase_1"/>
</dbReference>
<dbReference type="PRINTS" id="PR00111">
    <property type="entry name" value="ABHYDROLASE"/>
</dbReference>
<gene>
    <name evidence="3" type="ORF">GKJPGBOP_06200</name>
</gene>
<dbReference type="EMBL" id="BHZD01000001">
    <property type="protein sequence ID" value="GCD46450.1"/>
    <property type="molecule type" value="Genomic_DNA"/>
</dbReference>
<dbReference type="RefSeq" id="WP_125056808.1">
    <property type="nucleotide sequence ID" value="NZ_BHZD01000001.1"/>
</dbReference>
<reference evidence="3 4" key="1">
    <citation type="submission" date="2018-11" db="EMBL/GenBank/DDBJ databases">
        <title>Whole genome sequence of Streptomyces paromomycinus NBRC 15454(T).</title>
        <authorList>
            <person name="Komaki H."/>
            <person name="Tamura T."/>
        </authorList>
    </citation>
    <scope>NUCLEOTIDE SEQUENCE [LARGE SCALE GENOMIC DNA]</scope>
    <source>
        <strain evidence="3 4">NBRC 15454</strain>
    </source>
</reference>
<accession>A0A401WB09</accession>
<name>A0A401WB09_STREY</name>
<feature type="domain" description="AB hydrolase-1" evidence="2">
    <location>
        <begin position="25"/>
        <end position="260"/>
    </location>
</feature>
<dbReference type="Proteomes" id="UP000286746">
    <property type="component" value="Unassembled WGS sequence"/>
</dbReference>
<dbReference type="AlphaFoldDB" id="A0A401WB09"/>
<evidence type="ECO:0000259" key="2">
    <source>
        <dbReference type="Pfam" id="PF12697"/>
    </source>
</evidence>
<dbReference type="InterPro" id="IPR050266">
    <property type="entry name" value="AB_hydrolase_sf"/>
</dbReference>
<dbReference type="PANTHER" id="PTHR43798:SF31">
    <property type="entry name" value="AB HYDROLASE SUPERFAMILY PROTEIN YCLE"/>
    <property type="match status" value="1"/>
</dbReference>
<sequence>MLRTAAVNGITTTYEDTGEAAGETILLVHGHPFDHTMWAPQAAALAAAGHRVLVPDLRGYGATRVVPGTTRLETFAADLAALLDHLGVTQRIVLGGLSMGGQIAMECARRFPERLRALVLADTFAHAETPEGRRARNAMADRLLREGMGGYTEEVLDKMIAPRTITGRPAVAEHVRRMMLGAPPEGAAAALRGRAERPDYTETLARLAVPALVAVGRDDTYTPVSDAEFLRDRIPDARLAVVEDAAHLPNLEQPDVFNAALTAFLAALPERVG</sequence>
<keyword evidence="1 3" id="KW-0378">Hydrolase</keyword>
<comment type="caution">
    <text evidence="3">The sequence shown here is derived from an EMBL/GenBank/DDBJ whole genome shotgun (WGS) entry which is preliminary data.</text>
</comment>